<dbReference type="EMBL" id="BSYI01000003">
    <property type="protein sequence ID" value="GMG81343.1"/>
    <property type="molecule type" value="Genomic_DNA"/>
</dbReference>
<keyword evidence="2" id="KW-0732">Signal</keyword>
<organism evidence="3 4">
    <name type="scientific">Paralimibaculum aggregatum</name>
    <dbReference type="NCBI Taxonomy" id="3036245"/>
    <lineage>
        <taxon>Bacteria</taxon>
        <taxon>Pseudomonadati</taxon>
        <taxon>Pseudomonadota</taxon>
        <taxon>Alphaproteobacteria</taxon>
        <taxon>Rhodobacterales</taxon>
        <taxon>Paracoccaceae</taxon>
        <taxon>Paralimibaculum</taxon>
    </lineage>
</organism>
<sequence length="270" mass="27991">MRYVKRVVMAAVSAGVMWSAGPAGAVVFDFDYGEFPDIPGQDVMDSPSSSRIGVIELLDPDGLSVRFGLSALQGTTARDVTLFVPSLDSPAQDPDLVPVAIDTDPIVNLALNGVEDINPLFNVSENSLVVQDSGSSVPNDLAATTLLTFTLLSDMPVRLDRLTFIDDVDATVIVNGVAWGEIEIDGVAGGDGSCNPAPPSTGTAGDNCVAGLAFTDAFIQPNQNFSVLFNGSGGVLGFEVVELPVPAALPMMLAGLAGLGLAARRRRRAA</sequence>
<evidence type="ECO:0008006" key="5">
    <source>
        <dbReference type="Google" id="ProtNLM"/>
    </source>
</evidence>
<feature type="signal peptide" evidence="2">
    <location>
        <begin position="1"/>
        <end position="25"/>
    </location>
</feature>
<reference evidence="3 4" key="1">
    <citation type="submission" date="2023-04" db="EMBL/GenBank/DDBJ databases">
        <title>Marinoamorphus aggregata gen. nov., sp. Nov., isolate from tissue of brittle star Ophioplocus japonicus.</title>
        <authorList>
            <person name="Kawano K."/>
            <person name="Sawayama S."/>
            <person name="Nakagawa S."/>
        </authorList>
    </citation>
    <scope>NUCLEOTIDE SEQUENCE [LARGE SCALE GENOMIC DNA]</scope>
    <source>
        <strain evidence="3 4">NKW23</strain>
    </source>
</reference>
<feature type="chain" id="PRO_5045161558" description="PEP-CTERM sorting domain-containing protein" evidence="2">
    <location>
        <begin position="26"/>
        <end position="270"/>
    </location>
</feature>
<keyword evidence="1" id="KW-0812">Transmembrane</keyword>
<feature type="transmembrane region" description="Helical" evidence="1">
    <location>
        <begin position="243"/>
        <end position="263"/>
    </location>
</feature>
<proteinExistence type="predicted"/>
<dbReference type="Proteomes" id="UP001239909">
    <property type="component" value="Unassembled WGS sequence"/>
</dbReference>
<protein>
    <recommendedName>
        <fullName evidence="5">PEP-CTERM sorting domain-containing protein</fullName>
    </recommendedName>
</protein>
<keyword evidence="1" id="KW-0472">Membrane</keyword>
<keyword evidence="4" id="KW-1185">Reference proteome</keyword>
<keyword evidence="1" id="KW-1133">Transmembrane helix</keyword>
<evidence type="ECO:0000313" key="3">
    <source>
        <dbReference type="EMBL" id="GMG81343.1"/>
    </source>
</evidence>
<gene>
    <name evidence="3" type="ORF">LNKW23_05560</name>
</gene>
<evidence type="ECO:0000313" key="4">
    <source>
        <dbReference type="Proteomes" id="UP001239909"/>
    </source>
</evidence>
<accession>A0ABQ6LJG4</accession>
<evidence type="ECO:0000256" key="2">
    <source>
        <dbReference type="SAM" id="SignalP"/>
    </source>
</evidence>
<name>A0ABQ6LJG4_9RHOB</name>
<evidence type="ECO:0000256" key="1">
    <source>
        <dbReference type="SAM" id="Phobius"/>
    </source>
</evidence>
<comment type="caution">
    <text evidence="3">The sequence shown here is derived from an EMBL/GenBank/DDBJ whole genome shotgun (WGS) entry which is preliminary data.</text>
</comment>